<dbReference type="InterPro" id="IPR024420">
    <property type="entry name" value="TRAPP_III_complex_Trs85"/>
</dbReference>
<proteinExistence type="predicted"/>
<gene>
    <name evidence="2" type="ORF">TTAC_LOCUS10528</name>
</gene>
<protein>
    <submittedName>
        <fullName evidence="4">Transmembrane protein</fullName>
    </submittedName>
</protein>
<dbReference type="Pfam" id="PF12739">
    <property type="entry name" value="TRAPPC-Trs85"/>
    <property type="match status" value="1"/>
</dbReference>
<dbReference type="GO" id="GO:1990072">
    <property type="term" value="C:TRAPPIII protein complex"/>
    <property type="evidence" value="ECO:0007669"/>
    <property type="project" value="TreeGrafter"/>
</dbReference>
<dbReference type="Proteomes" id="UP000274429">
    <property type="component" value="Unassembled WGS sequence"/>
</dbReference>
<feature type="transmembrane region" description="Helical" evidence="1">
    <location>
        <begin position="54"/>
        <end position="75"/>
    </location>
</feature>
<evidence type="ECO:0000313" key="2">
    <source>
        <dbReference type="EMBL" id="VDM35508.1"/>
    </source>
</evidence>
<dbReference type="PANTHER" id="PTHR12975">
    <property type="entry name" value="TRANSPORT PROTEIN TRAPP"/>
    <property type="match status" value="1"/>
</dbReference>
<keyword evidence="1" id="KW-0472">Membrane</keyword>
<evidence type="ECO:0000313" key="4">
    <source>
        <dbReference type="WBParaSite" id="TTAC_0001054501-mRNA-1"/>
    </source>
</evidence>
<accession>A0A0R3XAG8</accession>
<evidence type="ECO:0000256" key="1">
    <source>
        <dbReference type="SAM" id="Phobius"/>
    </source>
</evidence>
<keyword evidence="1" id="KW-0812">Transmembrane</keyword>
<reference evidence="4" key="1">
    <citation type="submission" date="2017-02" db="UniProtKB">
        <authorList>
            <consortium name="WormBaseParasite"/>
        </authorList>
    </citation>
    <scope>IDENTIFICATION</scope>
</reference>
<dbReference type="WBParaSite" id="TTAC_0001054501-mRNA-1">
    <property type="protein sequence ID" value="TTAC_0001054501-mRNA-1"/>
    <property type="gene ID" value="TTAC_0001054501"/>
</dbReference>
<evidence type="ECO:0000313" key="3">
    <source>
        <dbReference type="Proteomes" id="UP000274429"/>
    </source>
</evidence>
<dbReference type="EMBL" id="UYWX01021806">
    <property type="protein sequence ID" value="VDM35508.1"/>
    <property type="molecule type" value="Genomic_DNA"/>
</dbReference>
<organism evidence="4">
    <name type="scientific">Hydatigena taeniaeformis</name>
    <name type="common">Feline tapeworm</name>
    <name type="synonym">Taenia taeniaeformis</name>
    <dbReference type="NCBI Taxonomy" id="6205"/>
    <lineage>
        <taxon>Eukaryota</taxon>
        <taxon>Metazoa</taxon>
        <taxon>Spiralia</taxon>
        <taxon>Lophotrochozoa</taxon>
        <taxon>Platyhelminthes</taxon>
        <taxon>Cestoda</taxon>
        <taxon>Eucestoda</taxon>
        <taxon>Cyclophyllidea</taxon>
        <taxon>Taeniidae</taxon>
        <taxon>Hydatigera</taxon>
    </lineage>
</organism>
<sequence>MKDGNNITHMVKKLSIRFDNAAAPYNPVIDREFVFKPSLFPTMNFSKFYLNGKAYNIPGVFIVLIVHFLVSTPWFDCWRHLFISNLDCHEHEFLTRYLGCLFVVTTRNPDTLGAISSLVQQQAQLLKSQPFRWFSSTNILLKHFPFRFTFRGTKVFQTLTSTYGNANCYFLDLGSSSNFSDSWKSDQIEEAKSVLKPQLTRPH</sequence>
<name>A0A0R3XAG8_HYDTA</name>
<reference evidence="2 3" key="2">
    <citation type="submission" date="2018-11" db="EMBL/GenBank/DDBJ databases">
        <authorList>
            <consortium name="Pathogen Informatics"/>
        </authorList>
    </citation>
    <scope>NUCLEOTIDE SEQUENCE [LARGE SCALE GENOMIC DNA]</scope>
</reference>
<keyword evidence="3" id="KW-1185">Reference proteome</keyword>
<dbReference type="AlphaFoldDB" id="A0A0R3XAG8"/>
<dbReference type="PANTHER" id="PTHR12975:SF6">
    <property type="entry name" value="TRAFFICKING PROTEIN PARTICLE COMPLEX SUBUNIT 8"/>
    <property type="match status" value="1"/>
</dbReference>
<dbReference type="STRING" id="6205.A0A0R3XAG8"/>
<keyword evidence="1" id="KW-1133">Transmembrane helix</keyword>
<dbReference type="OrthoDB" id="203724at2759"/>